<evidence type="ECO:0000313" key="1">
    <source>
        <dbReference type="EnsemblPlants" id="AVESA.00010b.r2.2AG0236680.1.CDS"/>
    </source>
</evidence>
<name>A0ACD5UEB9_AVESA</name>
<accession>A0ACD5UEB9</accession>
<reference evidence="1" key="1">
    <citation type="submission" date="2021-05" db="EMBL/GenBank/DDBJ databases">
        <authorList>
            <person name="Scholz U."/>
            <person name="Mascher M."/>
            <person name="Fiebig A."/>
        </authorList>
    </citation>
    <scope>NUCLEOTIDE SEQUENCE [LARGE SCALE GENOMIC DNA]</scope>
</reference>
<organism evidence="1 2">
    <name type="scientific">Avena sativa</name>
    <name type="common">Oat</name>
    <dbReference type="NCBI Taxonomy" id="4498"/>
    <lineage>
        <taxon>Eukaryota</taxon>
        <taxon>Viridiplantae</taxon>
        <taxon>Streptophyta</taxon>
        <taxon>Embryophyta</taxon>
        <taxon>Tracheophyta</taxon>
        <taxon>Spermatophyta</taxon>
        <taxon>Magnoliopsida</taxon>
        <taxon>Liliopsida</taxon>
        <taxon>Poales</taxon>
        <taxon>Poaceae</taxon>
        <taxon>BOP clade</taxon>
        <taxon>Pooideae</taxon>
        <taxon>Poodae</taxon>
        <taxon>Poeae</taxon>
        <taxon>Poeae Chloroplast Group 1 (Aveneae type)</taxon>
        <taxon>Aveninae</taxon>
        <taxon>Avena</taxon>
    </lineage>
</organism>
<dbReference type="EnsemblPlants" id="AVESA.00010b.r2.2AG0236680.1">
    <property type="protein sequence ID" value="AVESA.00010b.r2.2AG0236680.1.CDS"/>
    <property type="gene ID" value="AVESA.00010b.r2.2AG0236680"/>
</dbReference>
<keyword evidence="2" id="KW-1185">Reference proteome</keyword>
<protein>
    <submittedName>
        <fullName evidence="1">Uncharacterized protein</fullName>
    </submittedName>
</protein>
<proteinExistence type="predicted"/>
<sequence>MEAQPEARGNRGKRGRDHNPSPSFPYPASHARLSETKTRLNFFSQEQDSSVAASSVHSNSPIPNPGRTETTRVATSGEPPMALSLARSSPHPAAALSAPRISQFATLLPFLHSTRGPYPGLRLRLPAAAVAASSPPEAQASEPTDAAAEGDAEQGETRRKVFVGNMPWTFSAADIEKLFSECGVVKDIEVIKLKDGRKRGFAFVTMSTAEEAAAAVEKFNEHELMGRTIKVEFSKSFRKPAPPPSPDTAMAKYKLYVSNLAWKARSSDMKEFFSQYNPVSANIVFDDRKSAGYGFVSFGTKEEAETALSELNGKELMGRAVLLRWREDKVVVKADGEVEDVKVNDQSEGVVIDNSEDVAEDKQE</sequence>
<evidence type="ECO:0000313" key="2">
    <source>
        <dbReference type="Proteomes" id="UP001732700"/>
    </source>
</evidence>
<dbReference type="Proteomes" id="UP001732700">
    <property type="component" value="Chromosome 2A"/>
</dbReference>
<reference evidence="1" key="2">
    <citation type="submission" date="2025-09" db="UniProtKB">
        <authorList>
            <consortium name="EnsemblPlants"/>
        </authorList>
    </citation>
    <scope>IDENTIFICATION</scope>
</reference>